<evidence type="ECO:0000313" key="3">
    <source>
        <dbReference type="EMBL" id="KJK63771.1"/>
    </source>
</evidence>
<evidence type="ECO:0000313" key="4">
    <source>
        <dbReference type="Proteomes" id="UP000033540"/>
    </source>
</evidence>
<dbReference type="EMBL" id="JZEE01000541">
    <property type="protein sequence ID" value="KJK63771.1"/>
    <property type="molecule type" value="Genomic_DNA"/>
</dbReference>
<organism evidence="3 4">
    <name type="scientific">Aspergillus parasiticus (strain ATCC 56775 / NRRL 5862 / SRRC 143 / SU-1)</name>
    <dbReference type="NCBI Taxonomy" id="1403190"/>
    <lineage>
        <taxon>Eukaryota</taxon>
        <taxon>Fungi</taxon>
        <taxon>Dikarya</taxon>
        <taxon>Ascomycota</taxon>
        <taxon>Pezizomycotina</taxon>
        <taxon>Eurotiomycetes</taxon>
        <taxon>Eurotiomycetidae</taxon>
        <taxon>Eurotiales</taxon>
        <taxon>Aspergillaceae</taxon>
        <taxon>Aspergillus</taxon>
        <taxon>Aspergillus subgen. Circumdati</taxon>
    </lineage>
</organism>
<feature type="region of interest" description="Disordered" evidence="1">
    <location>
        <begin position="511"/>
        <end position="563"/>
    </location>
</feature>
<reference evidence="3 4" key="1">
    <citation type="submission" date="2015-02" db="EMBL/GenBank/DDBJ databases">
        <title>Draft genome sequence of Aspergillus parasiticus SU-1.</title>
        <authorList>
            <person name="Yu J."/>
            <person name="Fedorova N."/>
            <person name="Yin Y."/>
            <person name="Losada L."/>
            <person name="Zafar N."/>
            <person name="Taujale R."/>
            <person name="Ehrlich K.C."/>
            <person name="Bhatnagar D."/>
            <person name="Cleveland T.E."/>
            <person name="Bennett J.W."/>
            <person name="Nierman W.C."/>
        </authorList>
    </citation>
    <scope>NUCLEOTIDE SEQUENCE [LARGE SCALE GENOMIC DNA]</scope>
    <source>
        <strain evidence="4">ATCC 56775 / NRRL 5862 / SRRC 143 / SU-1</strain>
    </source>
</reference>
<dbReference type="InterPro" id="IPR027796">
    <property type="entry name" value="OTT_1508_deam-like"/>
</dbReference>
<feature type="region of interest" description="Disordered" evidence="1">
    <location>
        <begin position="94"/>
        <end position="141"/>
    </location>
</feature>
<proteinExistence type="predicted"/>
<feature type="compositionally biased region" description="Polar residues" evidence="1">
    <location>
        <begin position="275"/>
        <end position="286"/>
    </location>
</feature>
<evidence type="ECO:0000259" key="2">
    <source>
        <dbReference type="PROSITE" id="PS50181"/>
    </source>
</evidence>
<dbReference type="SUPFAM" id="SSF81383">
    <property type="entry name" value="F-box domain"/>
    <property type="match status" value="1"/>
</dbReference>
<feature type="compositionally biased region" description="Basic and acidic residues" evidence="1">
    <location>
        <begin position="515"/>
        <end position="543"/>
    </location>
</feature>
<feature type="compositionally biased region" description="Basic and acidic residues" evidence="1">
    <location>
        <begin position="105"/>
        <end position="114"/>
    </location>
</feature>
<comment type="caution">
    <text evidence="3">The sequence shown here is derived from an EMBL/GenBank/DDBJ whole genome shotgun (WGS) entry which is preliminary data.</text>
</comment>
<name>A0A0F0I9H0_ASPPU</name>
<dbReference type="InterPro" id="IPR009071">
    <property type="entry name" value="HMG_box_dom"/>
</dbReference>
<dbReference type="SUPFAM" id="SSF47095">
    <property type="entry name" value="HMG-box"/>
    <property type="match status" value="1"/>
</dbReference>
<dbReference type="OrthoDB" id="6612291at2759"/>
<dbReference type="InterPro" id="IPR001810">
    <property type="entry name" value="F-box_dom"/>
</dbReference>
<feature type="region of interest" description="Disordered" evidence="1">
    <location>
        <begin position="202"/>
        <end position="236"/>
    </location>
</feature>
<dbReference type="Pfam" id="PF14441">
    <property type="entry name" value="OTT_1508_deam"/>
    <property type="match status" value="1"/>
</dbReference>
<protein>
    <submittedName>
        <fullName evidence="3">F-box domain protein</fullName>
    </submittedName>
</protein>
<evidence type="ECO:0000256" key="1">
    <source>
        <dbReference type="SAM" id="MobiDB-lite"/>
    </source>
</evidence>
<dbReference type="Gene3D" id="1.20.1280.50">
    <property type="match status" value="1"/>
</dbReference>
<dbReference type="SMART" id="SM00256">
    <property type="entry name" value="FBOX"/>
    <property type="match status" value="1"/>
</dbReference>
<dbReference type="Gene3D" id="1.10.30.10">
    <property type="entry name" value="High mobility group box domain"/>
    <property type="match status" value="1"/>
</dbReference>
<feature type="domain" description="F-box" evidence="2">
    <location>
        <begin position="1736"/>
        <end position="1780"/>
    </location>
</feature>
<dbReference type="STRING" id="1403190.A0A0F0I9H0"/>
<dbReference type="Pfam" id="PF12937">
    <property type="entry name" value="F-box-like"/>
    <property type="match status" value="1"/>
</dbReference>
<dbReference type="PROSITE" id="PS50181">
    <property type="entry name" value="FBOX"/>
    <property type="match status" value="1"/>
</dbReference>
<dbReference type="Proteomes" id="UP000033540">
    <property type="component" value="Unassembled WGS sequence"/>
</dbReference>
<dbReference type="CDD" id="cd00084">
    <property type="entry name" value="HMG-box_SF"/>
    <property type="match status" value="1"/>
</dbReference>
<gene>
    <name evidence="3" type="ORF">P875_00064779</name>
</gene>
<feature type="compositionally biased region" description="Acidic residues" evidence="1">
    <location>
        <begin position="544"/>
        <end position="563"/>
    </location>
</feature>
<feature type="compositionally biased region" description="Basic and acidic residues" evidence="1">
    <location>
        <begin position="210"/>
        <end position="236"/>
    </location>
</feature>
<dbReference type="Pfam" id="PF00505">
    <property type="entry name" value="HMG_box"/>
    <property type="match status" value="1"/>
</dbReference>
<dbReference type="InterPro" id="IPR036047">
    <property type="entry name" value="F-box-like_dom_sf"/>
</dbReference>
<dbReference type="InterPro" id="IPR036910">
    <property type="entry name" value="HMG_box_dom_sf"/>
</dbReference>
<accession>A0A0F0I9H0</accession>
<sequence length="1896" mass="215384">MSYHRILPKPDTWDNGSPTFDRVQTSNNPALHQSKDGDIFKASTQERQADFTSEAFSQYRQHFLPAAAAENPGLLPPAIIRIVEEQWKQLSPAEKDQWPILGESPNDKDRHCCSGDEYPSQVQDDSDTRSGSSANGYNCPVPNLRIRPVGKDEAFPPTSLPSFTSLAWGTNESFARSHDLGRLKDFCDGGPTEVDHYWEAPFSHQPQYDGDTREPNGVDTHHIEARPSSTTERRNDQRLASLTHASSGEHGSQTMFGIAQSSWMLQRPGAYSQPGHPQSQGLMTTGPTSTPEITAKLLSVFNKISTLAYGSPPINPAFQRSGSRGPVISVDGQDPSTIKTIIDYLHSTLPMEGFRTRVFKGPDARPRHMSRRKNGPIVEYLNNISAWHPISAQIVDYIQHPYRGLRAKSKCVDDLGNGSVLPSREAGYPLPVALIARYQLTTVDAFAGEISIDDPYSRMTHQQWMESLWRGCVGPDIVVYIQDYEIPEMGQSQDLVYSARLHDTLGIVIPSARGSSKEPKEKVLRHVRPPDGIDYGDLSKEPEPGPDEELDKLPDETDFEDEVTTGDSTTALILLKQRSLDRLAEVLARFKTRKTGRHGRGKKKDASLDAKHVTSVAMVEDSTLQRVTFLCAKNEGLVGEDEVFLGRLCELLTSILKNGKCQRQTDQSKVFDLIFEHNTPRVEYYSATIRDAFEKASRLKVPDTLTEDSIKDMVDRKLEATLWEGLIINIDGRQLEVSQELPDCLSDSEMDKVVVETCDRIQSLFKISNFHTTRNDELRDFLERVYAIIRNPRQRPALKNLLKQALHGSEKLFRKVWDALLFLARTFHAAVTLVELASKLKLKLFNSFRFVPVSACMFKTKTYAPLGKELPLKVLEAVQCQPEGNGWVKLLQDQRTINEYTNILRLPRSIHAEVQLMSYLETSYSENNDQVFPYIGCSKKCCFFCEIFRALHDQQDPDAQHAGHGTAHTPANDEIGRGILIVRHVKRAMMSENPETIRKSLLDLFSDDYICRTFGFNNCSSTTEALCFVCLYDTMIAACRFPARVLNNYLKDGLLGEVLLFFCRSRIEQTGGKFECDYIAWYLERRKIGPFPIPNPEGEIYSIWETGCVEALNSLDLYDRFKDGCRLNTAQAEVFKLFVTIWGSIYQIPDTNSSTWINFGFCYCTSFQQRQELSLKYLLLAASNATFDDIVSAHETSTMAELMMKHEIDISDLSQNRVRLQRPSGMVYSVFRLMIGVSHALSGRFCNCFRMQPCHGDFETHFDSECDLSYGFHLTNSWERWQLLNFYRHLFSLPEFDPRAMAAAKESPDYGALERYIDTLVPDMRRRIFDIDRAESFLFPNLDARISVTIRGAEESSDIPCHCRVHDVLGPPGLCYRKGDDILDSPNCCLLESRRSVIYRAQHVLTDIIAQFCCALCGTSFNIARIRTINEPFSAAWSNEDPRHFVCALDEDDDDKNYGDCSTAETGCVWAIRNIESIHTGTDEQNAPEYRYLFFDMVDGQLPTVGQTVPMGEPLEEKAGRFGVRRVHLEHIAGPGCCCTLGYSGADISLEEMRGCQTGQGLVHKDGDEEPSPDDLECEINSDYFLSGLVDCMPFPEVGGAGVSPARHQYDWIEPADPFDDWFEPYMAVPFHPWCFGVYMKLCKLRLGHVEINQLVDYFDNIESYPLQYREEPDPAVQKAADENWLHVSGDEWLAANPFYVPRLREILGRAMDTGPSFSPQDGAFEPLISLAKNTSDPFARLPQEILDMIINNLSTKDIISLRLVSRKFYQLHVSLWHRLIQEDMPWLWEVWSNEKPYFWATVTQGDIQQNKGDTRIEFGEEKIMTHTINVDEHLAKWTMPIPTPGRTNWFLLYTDIKRHWSELRGLWNRRRIWNYQEGLIASLRMHILSSDDHTA</sequence>
<feature type="region of interest" description="Disordered" evidence="1">
    <location>
        <begin position="267"/>
        <end position="286"/>
    </location>
</feature>